<proteinExistence type="predicted"/>
<evidence type="ECO:0000313" key="3">
    <source>
        <dbReference type="Proteomes" id="UP000759537"/>
    </source>
</evidence>
<organism evidence="2 3">
    <name type="scientific">Russula ochroleuca</name>
    <dbReference type="NCBI Taxonomy" id="152965"/>
    <lineage>
        <taxon>Eukaryota</taxon>
        <taxon>Fungi</taxon>
        <taxon>Dikarya</taxon>
        <taxon>Basidiomycota</taxon>
        <taxon>Agaricomycotina</taxon>
        <taxon>Agaricomycetes</taxon>
        <taxon>Russulales</taxon>
        <taxon>Russulaceae</taxon>
        <taxon>Russula</taxon>
    </lineage>
</organism>
<dbReference type="EMBL" id="WHVB01000006">
    <property type="protein sequence ID" value="KAF8482026.1"/>
    <property type="molecule type" value="Genomic_DNA"/>
</dbReference>
<comment type="caution">
    <text evidence="2">The sequence shown here is derived from an EMBL/GenBank/DDBJ whole genome shotgun (WGS) entry which is preliminary data.</text>
</comment>
<dbReference type="Proteomes" id="UP000759537">
    <property type="component" value="Unassembled WGS sequence"/>
</dbReference>
<name>A0A9P5MYR1_9AGAM</name>
<sequence length="174" mass="19834">MSKNVTAARNFLAVFTRPRLCSSSAEATMRSSLRMWRMRSRRLWHRSPSVWLVWQKGTKRTPTWTLMSHKCQQCTSGVRGRCPGNRSLFQQHGVKAPPSTIPHAKLPNGHAPEVHSNAYRKVNGLPSRKPTASYTRVPRLSMTVLLLGTHPTHPQNLHLPLPAENARQWPRHNQ</sequence>
<keyword evidence="3" id="KW-1185">Reference proteome</keyword>
<feature type="region of interest" description="Disordered" evidence="1">
    <location>
        <begin position="152"/>
        <end position="174"/>
    </location>
</feature>
<accession>A0A9P5MYR1</accession>
<evidence type="ECO:0000256" key="1">
    <source>
        <dbReference type="SAM" id="MobiDB-lite"/>
    </source>
</evidence>
<protein>
    <submittedName>
        <fullName evidence="2">Uncharacterized protein</fullName>
    </submittedName>
</protein>
<gene>
    <name evidence="2" type="ORF">DFH94DRAFT_418089</name>
</gene>
<reference evidence="2" key="1">
    <citation type="submission" date="2019-10" db="EMBL/GenBank/DDBJ databases">
        <authorList>
            <consortium name="DOE Joint Genome Institute"/>
            <person name="Kuo A."/>
            <person name="Miyauchi S."/>
            <person name="Kiss E."/>
            <person name="Drula E."/>
            <person name="Kohler A."/>
            <person name="Sanchez-Garcia M."/>
            <person name="Andreopoulos B."/>
            <person name="Barry K.W."/>
            <person name="Bonito G."/>
            <person name="Buee M."/>
            <person name="Carver A."/>
            <person name="Chen C."/>
            <person name="Cichocki N."/>
            <person name="Clum A."/>
            <person name="Culley D."/>
            <person name="Crous P.W."/>
            <person name="Fauchery L."/>
            <person name="Girlanda M."/>
            <person name="Hayes R."/>
            <person name="Keri Z."/>
            <person name="LaButti K."/>
            <person name="Lipzen A."/>
            <person name="Lombard V."/>
            <person name="Magnuson J."/>
            <person name="Maillard F."/>
            <person name="Morin E."/>
            <person name="Murat C."/>
            <person name="Nolan M."/>
            <person name="Ohm R."/>
            <person name="Pangilinan J."/>
            <person name="Pereira M."/>
            <person name="Perotto S."/>
            <person name="Peter M."/>
            <person name="Riley R."/>
            <person name="Sitrit Y."/>
            <person name="Stielow B."/>
            <person name="Szollosi G."/>
            <person name="Zifcakova L."/>
            <person name="Stursova M."/>
            <person name="Spatafora J.W."/>
            <person name="Tedersoo L."/>
            <person name="Vaario L.-M."/>
            <person name="Yamada A."/>
            <person name="Yan M."/>
            <person name="Wang P."/>
            <person name="Xu J."/>
            <person name="Bruns T."/>
            <person name="Baldrian P."/>
            <person name="Vilgalys R."/>
            <person name="Henrissat B."/>
            <person name="Grigoriev I.V."/>
            <person name="Hibbett D."/>
            <person name="Nagy L.G."/>
            <person name="Martin F.M."/>
        </authorList>
    </citation>
    <scope>NUCLEOTIDE SEQUENCE</scope>
    <source>
        <strain evidence="2">Prilba</strain>
    </source>
</reference>
<reference evidence="2" key="2">
    <citation type="journal article" date="2020" name="Nat. Commun.">
        <title>Large-scale genome sequencing of mycorrhizal fungi provides insights into the early evolution of symbiotic traits.</title>
        <authorList>
            <person name="Miyauchi S."/>
            <person name="Kiss E."/>
            <person name="Kuo A."/>
            <person name="Drula E."/>
            <person name="Kohler A."/>
            <person name="Sanchez-Garcia M."/>
            <person name="Morin E."/>
            <person name="Andreopoulos B."/>
            <person name="Barry K.W."/>
            <person name="Bonito G."/>
            <person name="Buee M."/>
            <person name="Carver A."/>
            <person name="Chen C."/>
            <person name="Cichocki N."/>
            <person name="Clum A."/>
            <person name="Culley D."/>
            <person name="Crous P.W."/>
            <person name="Fauchery L."/>
            <person name="Girlanda M."/>
            <person name="Hayes R.D."/>
            <person name="Keri Z."/>
            <person name="LaButti K."/>
            <person name="Lipzen A."/>
            <person name="Lombard V."/>
            <person name="Magnuson J."/>
            <person name="Maillard F."/>
            <person name="Murat C."/>
            <person name="Nolan M."/>
            <person name="Ohm R.A."/>
            <person name="Pangilinan J."/>
            <person name="Pereira M.F."/>
            <person name="Perotto S."/>
            <person name="Peter M."/>
            <person name="Pfister S."/>
            <person name="Riley R."/>
            <person name="Sitrit Y."/>
            <person name="Stielow J.B."/>
            <person name="Szollosi G."/>
            <person name="Zifcakova L."/>
            <person name="Stursova M."/>
            <person name="Spatafora J.W."/>
            <person name="Tedersoo L."/>
            <person name="Vaario L.M."/>
            <person name="Yamada A."/>
            <person name="Yan M."/>
            <person name="Wang P."/>
            <person name="Xu J."/>
            <person name="Bruns T."/>
            <person name="Baldrian P."/>
            <person name="Vilgalys R."/>
            <person name="Dunand C."/>
            <person name="Henrissat B."/>
            <person name="Grigoriev I.V."/>
            <person name="Hibbett D."/>
            <person name="Nagy L.G."/>
            <person name="Martin F.M."/>
        </authorList>
    </citation>
    <scope>NUCLEOTIDE SEQUENCE</scope>
    <source>
        <strain evidence="2">Prilba</strain>
    </source>
</reference>
<dbReference type="AlphaFoldDB" id="A0A9P5MYR1"/>
<evidence type="ECO:0000313" key="2">
    <source>
        <dbReference type="EMBL" id="KAF8482026.1"/>
    </source>
</evidence>